<sequence length="118" mass="13640">MQGLFLTFTSQINFVQSEYASLVVNSTFNAEASRLFCSFENNSAAFNNSSLRNVRVAAELAALSNRTTNTQWASYRGHTTLQGNTNWRRGSFPFRQWRQGFTRQFDIPSRRDQRDEQN</sequence>
<reference evidence="1 2" key="1">
    <citation type="journal article" date="2021" name="Elife">
        <title>Chloroplast acquisition without the gene transfer in kleptoplastic sea slugs, Plakobranchus ocellatus.</title>
        <authorList>
            <person name="Maeda T."/>
            <person name="Takahashi S."/>
            <person name="Yoshida T."/>
            <person name="Shimamura S."/>
            <person name="Takaki Y."/>
            <person name="Nagai Y."/>
            <person name="Toyoda A."/>
            <person name="Suzuki Y."/>
            <person name="Arimoto A."/>
            <person name="Ishii H."/>
            <person name="Satoh N."/>
            <person name="Nishiyama T."/>
            <person name="Hasebe M."/>
            <person name="Maruyama T."/>
            <person name="Minagawa J."/>
            <person name="Obokata J."/>
            <person name="Shigenobu S."/>
        </authorList>
    </citation>
    <scope>NUCLEOTIDE SEQUENCE [LARGE SCALE GENOMIC DNA]</scope>
</reference>
<proteinExistence type="predicted"/>
<dbReference type="Proteomes" id="UP000762676">
    <property type="component" value="Unassembled WGS sequence"/>
</dbReference>
<dbReference type="AlphaFoldDB" id="A0AAV4H1I2"/>
<keyword evidence="2" id="KW-1185">Reference proteome</keyword>
<evidence type="ECO:0000313" key="1">
    <source>
        <dbReference type="EMBL" id="GFR90636.1"/>
    </source>
</evidence>
<organism evidence="1 2">
    <name type="scientific">Elysia marginata</name>
    <dbReference type="NCBI Taxonomy" id="1093978"/>
    <lineage>
        <taxon>Eukaryota</taxon>
        <taxon>Metazoa</taxon>
        <taxon>Spiralia</taxon>
        <taxon>Lophotrochozoa</taxon>
        <taxon>Mollusca</taxon>
        <taxon>Gastropoda</taxon>
        <taxon>Heterobranchia</taxon>
        <taxon>Euthyneura</taxon>
        <taxon>Panpulmonata</taxon>
        <taxon>Sacoglossa</taxon>
        <taxon>Placobranchoidea</taxon>
        <taxon>Plakobranchidae</taxon>
        <taxon>Elysia</taxon>
    </lineage>
</organism>
<comment type="caution">
    <text evidence="1">The sequence shown here is derived from an EMBL/GenBank/DDBJ whole genome shotgun (WGS) entry which is preliminary data.</text>
</comment>
<gene>
    <name evidence="1" type="ORF">ElyMa_004309200</name>
</gene>
<accession>A0AAV4H1I2</accession>
<evidence type="ECO:0000313" key="2">
    <source>
        <dbReference type="Proteomes" id="UP000762676"/>
    </source>
</evidence>
<dbReference type="EMBL" id="BMAT01008679">
    <property type="protein sequence ID" value="GFR90636.1"/>
    <property type="molecule type" value="Genomic_DNA"/>
</dbReference>
<name>A0AAV4H1I2_9GAST</name>
<protein>
    <submittedName>
        <fullName evidence="1">Uncharacterized protein</fullName>
    </submittedName>
</protein>